<sequence>MKYLLRGVLAVFLLVALHTSSLAQGGRHQGQGGRLNQLENAKIAYLTDKISLTQDQAQRFWPLYNEFSDKRRDVARRMRQLRNENPDGLSDQQIKDNLTQALTLRQNEVNLEKEYFDKFQKVLTIRQVGKLFIAERDFTKEVLKRVADRRGGGAPGGGAYAGPPEEK</sequence>
<feature type="chain" id="PRO_5035808704" description="Periplasmic heavy metal sensor" evidence="2">
    <location>
        <begin position="24"/>
        <end position="167"/>
    </location>
</feature>
<gene>
    <name evidence="3" type="ORF">MUN79_22635</name>
</gene>
<dbReference type="EMBL" id="CP095046">
    <property type="protein sequence ID" value="UOQ71392.1"/>
    <property type="molecule type" value="Genomic_DNA"/>
</dbReference>
<name>A0A8T9Q345_9BACT</name>
<evidence type="ECO:0000256" key="1">
    <source>
        <dbReference type="SAM" id="MobiDB-lite"/>
    </source>
</evidence>
<keyword evidence="2" id="KW-0732">Signal</keyword>
<dbReference type="Proteomes" id="UP000831796">
    <property type="component" value="Chromosome"/>
</dbReference>
<evidence type="ECO:0008006" key="5">
    <source>
        <dbReference type="Google" id="ProtNLM"/>
    </source>
</evidence>
<protein>
    <recommendedName>
        <fullName evidence="5">Periplasmic heavy metal sensor</fullName>
    </recommendedName>
</protein>
<reference evidence="3" key="1">
    <citation type="submission" date="2022-04" db="EMBL/GenBank/DDBJ databases">
        <title>Hymenobacter sp. isolated from the air.</title>
        <authorList>
            <person name="Won M."/>
            <person name="Lee C.-M."/>
            <person name="Woen H.-Y."/>
            <person name="Kwon S.-W."/>
        </authorList>
    </citation>
    <scope>NUCLEOTIDE SEQUENCE</scope>
    <source>
        <strain evidence="3">5116S-3</strain>
    </source>
</reference>
<dbReference type="AlphaFoldDB" id="A0A8T9Q345"/>
<evidence type="ECO:0000313" key="4">
    <source>
        <dbReference type="Proteomes" id="UP000831796"/>
    </source>
</evidence>
<proteinExistence type="predicted"/>
<dbReference type="RefSeq" id="WP_244674799.1">
    <property type="nucleotide sequence ID" value="NZ_CP095046.1"/>
</dbReference>
<feature type="signal peptide" evidence="2">
    <location>
        <begin position="1"/>
        <end position="23"/>
    </location>
</feature>
<feature type="region of interest" description="Disordered" evidence="1">
    <location>
        <begin position="146"/>
        <end position="167"/>
    </location>
</feature>
<evidence type="ECO:0000256" key="2">
    <source>
        <dbReference type="SAM" id="SignalP"/>
    </source>
</evidence>
<accession>A0A8T9Q345</accession>
<dbReference type="KEGG" id="hcu:MUN79_22635"/>
<keyword evidence="4" id="KW-1185">Reference proteome</keyword>
<evidence type="ECO:0000313" key="3">
    <source>
        <dbReference type="EMBL" id="UOQ71392.1"/>
    </source>
</evidence>
<organism evidence="3 4">
    <name type="scientific">Hymenobacter cellulosilyticus</name>
    <dbReference type="NCBI Taxonomy" id="2932248"/>
    <lineage>
        <taxon>Bacteria</taxon>
        <taxon>Pseudomonadati</taxon>
        <taxon>Bacteroidota</taxon>
        <taxon>Cytophagia</taxon>
        <taxon>Cytophagales</taxon>
        <taxon>Hymenobacteraceae</taxon>
        <taxon>Hymenobacter</taxon>
    </lineage>
</organism>